<evidence type="ECO:0000313" key="1">
    <source>
        <dbReference type="EMBL" id="JAH23569.1"/>
    </source>
</evidence>
<name>A0A0E9R369_ANGAN</name>
<accession>A0A0E9R369</accession>
<protein>
    <submittedName>
        <fullName evidence="1">Uncharacterized protein</fullName>
    </submittedName>
</protein>
<proteinExistence type="predicted"/>
<dbReference type="AlphaFoldDB" id="A0A0E9R369"/>
<organism evidence="1">
    <name type="scientific">Anguilla anguilla</name>
    <name type="common">European freshwater eel</name>
    <name type="synonym">Muraena anguilla</name>
    <dbReference type="NCBI Taxonomy" id="7936"/>
    <lineage>
        <taxon>Eukaryota</taxon>
        <taxon>Metazoa</taxon>
        <taxon>Chordata</taxon>
        <taxon>Craniata</taxon>
        <taxon>Vertebrata</taxon>
        <taxon>Euteleostomi</taxon>
        <taxon>Actinopterygii</taxon>
        <taxon>Neopterygii</taxon>
        <taxon>Teleostei</taxon>
        <taxon>Anguilliformes</taxon>
        <taxon>Anguillidae</taxon>
        <taxon>Anguilla</taxon>
    </lineage>
</organism>
<reference evidence="1" key="1">
    <citation type="submission" date="2014-11" db="EMBL/GenBank/DDBJ databases">
        <authorList>
            <person name="Amaro Gonzalez C."/>
        </authorList>
    </citation>
    <scope>NUCLEOTIDE SEQUENCE</scope>
</reference>
<reference evidence="1" key="2">
    <citation type="journal article" date="2015" name="Fish Shellfish Immunol.">
        <title>Early steps in the European eel (Anguilla anguilla)-Vibrio vulnificus interaction in the gills: Role of the RtxA13 toxin.</title>
        <authorList>
            <person name="Callol A."/>
            <person name="Pajuelo D."/>
            <person name="Ebbesson L."/>
            <person name="Teles M."/>
            <person name="MacKenzie S."/>
            <person name="Amaro C."/>
        </authorList>
    </citation>
    <scope>NUCLEOTIDE SEQUENCE</scope>
</reference>
<dbReference type="EMBL" id="GBXM01085008">
    <property type="protein sequence ID" value="JAH23569.1"/>
    <property type="molecule type" value="Transcribed_RNA"/>
</dbReference>
<sequence>MRFAGVNSIHLSLGEILLGDISHHGDLAFPDLLGVIVHSCDAMPGLVI</sequence>